<dbReference type="Proteomes" id="UP001055879">
    <property type="component" value="Linkage Group LG10"/>
</dbReference>
<organism evidence="1 2">
    <name type="scientific">Arctium lappa</name>
    <name type="common">Greater burdock</name>
    <name type="synonym">Lappa major</name>
    <dbReference type="NCBI Taxonomy" id="4217"/>
    <lineage>
        <taxon>Eukaryota</taxon>
        <taxon>Viridiplantae</taxon>
        <taxon>Streptophyta</taxon>
        <taxon>Embryophyta</taxon>
        <taxon>Tracheophyta</taxon>
        <taxon>Spermatophyta</taxon>
        <taxon>Magnoliopsida</taxon>
        <taxon>eudicotyledons</taxon>
        <taxon>Gunneridae</taxon>
        <taxon>Pentapetalae</taxon>
        <taxon>asterids</taxon>
        <taxon>campanulids</taxon>
        <taxon>Asterales</taxon>
        <taxon>Asteraceae</taxon>
        <taxon>Carduoideae</taxon>
        <taxon>Cardueae</taxon>
        <taxon>Arctiinae</taxon>
        <taxon>Arctium</taxon>
    </lineage>
</organism>
<dbReference type="EMBL" id="CM042056">
    <property type="protein sequence ID" value="KAI3696787.1"/>
    <property type="molecule type" value="Genomic_DNA"/>
</dbReference>
<evidence type="ECO:0000313" key="2">
    <source>
        <dbReference type="Proteomes" id="UP001055879"/>
    </source>
</evidence>
<protein>
    <submittedName>
        <fullName evidence="1">Uncharacterized protein</fullName>
    </submittedName>
</protein>
<sequence length="85" mass="9898">MHNVQVFQCIPFFYLFTHTYKKSSLTIPPSTFFSTSSRLHHTHSTTIPFLLLLQEHTFGTSSSCTHAILMMHINQEDGFKRNFHP</sequence>
<evidence type="ECO:0000313" key="1">
    <source>
        <dbReference type="EMBL" id="KAI3696787.1"/>
    </source>
</evidence>
<comment type="caution">
    <text evidence="1">The sequence shown here is derived from an EMBL/GenBank/DDBJ whole genome shotgun (WGS) entry which is preliminary data.</text>
</comment>
<keyword evidence="2" id="KW-1185">Reference proteome</keyword>
<reference evidence="2" key="1">
    <citation type="journal article" date="2022" name="Mol. Ecol. Resour.">
        <title>The genomes of chicory, endive, great burdock and yacon provide insights into Asteraceae palaeo-polyploidization history and plant inulin production.</title>
        <authorList>
            <person name="Fan W."/>
            <person name="Wang S."/>
            <person name="Wang H."/>
            <person name="Wang A."/>
            <person name="Jiang F."/>
            <person name="Liu H."/>
            <person name="Zhao H."/>
            <person name="Xu D."/>
            <person name="Zhang Y."/>
        </authorList>
    </citation>
    <scope>NUCLEOTIDE SEQUENCE [LARGE SCALE GENOMIC DNA]</scope>
    <source>
        <strain evidence="2">cv. Niubang</strain>
    </source>
</reference>
<name>A0ACB8ZFK5_ARCLA</name>
<accession>A0ACB8ZFK5</accession>
<proteinExistence type="predicted"/>
<reference evidence="1 2" key="2">
    <citation type="journal article" date="2022" name="Mol. Ecol. Resour.">
        <title>The genomes of chicory, endive, great burdock and yacon provide insights into Asteraceae paleo-polyploidization history and plant inulin production.</title>
        <authorList>
            <person name="Fan W."/>
            <person name="Wang S."/>
            <person name="Wang H."/>
            <person name="Wang A."/>
            <person name="Jiang F."/>
            <person name="Liu H."/>
            <person name="Zhao H."/>
            <person name="Xu D."/>
            <person name="Zhang Y."/>
        </authorList>
    </citation>
    <scope>NUCLEOTIDE SEQUENCE [LARGE SCALE GENOMIC DNA]</scope>
    <source>
        <strain evidence="2">cv. Niubang</strain>
    </source>
</reference>
<gene>
    <name evidence="1" type="ORF">L6452_29329</name>
</gene>